<dbReference type="EnsemblMetazoa" id="CapteT223453">
    <property type="protein sequence ID" value="CapteP223453"/>
    <property type="gene ID" value="CapteG223453"/>
</dbReference>
<dbReference type="Pfam" id="PF05997">
    <property type="entry name" value="Nop52"/>
    <property type="match status" value="1"/>
</dbReference>
<organism evidence="6">
    <name type="scientific">Capitella teleta</name>
    <name type="common">Polychaete worm</name>
    <dbReference type="NCBI Taxonomy" id="283909"/>
    <lineage>
        <taxon>Eukaryota</taxon>
        <taxon>Metazoa</taxon>
        <taxon>Spiralia</taxon>
        <taxon>Lophotrochozoa</taxon>
        <taxon>Annelida</taxon>
        <taxon>Polychaeta</taxon>
        <taxon>Sedentaria</taxon>
        <taxon>Scolecida</taxon>
        <taxon>Capitellidae</taxon>
        <taxon>Capitella</taxon>
    </lineage>
</organism>
<dbReference type="EMBL" id="AMQN01018597">
    <property type="status" value="NOT_ANNOTATED_CDS"/>
    <property type="molecule type" value="Genomic_DNA"/>
</dbReference>
<keyword evidence="3" id="KW-0698">rRNA processing</keyword>
<dbReference type="EMBL" id="AMQN01018598">
    <property type="status" value="NOT_ANNOTATED_CDS"/>
    <property type="molecule type" value="Genomic_DNA"/>
</dbReference>
<proteinExistence type="inferred from homology"/>
<dbReference type="OrthoDB" id="2019504at2759"/>
<dbReference type="Proteomes" id="UP000014760">
    <property type="component" value="Unassembled WGS sequence"/>
</dbReference>
<protein>
    <submittedName>
        <fullName evidence="6 7">Uncharacterized protein</fullName>
    </submittedName>
</protein>
<dbReference type="GO" id="GO:0005634">
    <property type="term" value="C:nucleus"/>
    <property type="evidence" value="ECO:0007669"/>
    <property type="project" value="UniProtKB-SubCell"/>
</dbReference>
<comment type="similarity">
    <text evidence="2">Belongs to the RRP1 family.</text>
</comment>
<name>R7VF83_CAPTE</name>
<accession>R7VF83</accession>
<comment type="subcellular location">
    <subcellularLocation>
        <location evidence="1">Nucleus</location>
    </subcellularLocation>
</comment>
<dbReference type="GO" id="GO:0030688">
    <property type="term" value="C:preribosome, small subunit precursor"/>
    <property type="evidence" value="ECO:0007669"/>
    <property type="project" value="InterPro"/>
</dbReference>
<gene>
    <name evidence="6" type="ORF">CAPTEDRAFT_223453</name>
</gene>
<evidence type="ECO:0000256" key="2">
    <source>
        <dbReference type="ARBA" id="ARBA00006374"/>
    </source>
</evidence>
<feature type="region of interest" description="Disordered" evidence="5">
    <location>
        <begin position="226"/>
        <end position="280"/>
    </location>
</feature>
<dbReference type="STRING" id="283909.R7VF83"/>
<keyword evidence="4" id="KW-0539">Nucleus</keyword>
<dbReference type="AlphaFoldDB" id="R7VF83"/>
<evidence type="ECO:0000256" key="1">
    <source>
        <dbReference type="ARBA" id="ARBA00004123"/>
    </source>
</evidence>
<dbReference type="HOGENOM" id="CLU_022876_0_0_1"/>
<dbReference type="EMBL" id="KB294601">
    <property type="protein sequence ID" value="ELU14330.1"/>
    <property type="molecule type" value="Genomic_DNA"/>
</dbReference>
<reference evidence="6 8" key="2">
    <citation type="journal article" date="2013" name="Nature">
        <title>Insights into bilaterian evolution from three spiralian genomes.</title>
        <authorList>
            <person name="Simakov O."/>
            <person name="Marletaz F."/>
            <person name="Cho S.J."/>
            <person name="Edsinger-Gonzales E."/>
            <person name="Havlak P."/>
            <person name="Hellsten U."/>
            <person name="Kuo D.H."/>
            <person name="Larsson T."/>
            <person name="Lv J."/>
            <person name="Arendt D."/>
            <person name="Savage R."/>
            <person name="Osoegawa K."/>
            <person name="de Jong P."/>
            <person name="Grimwood J."/>
            <person name="Chapman J.A."/>
            <person name="Shapiro H."/>
            <person name="Aerts A."/>
            <person name="Otillar R.P."/>
            <person name="Terry A.Y."/>
            <person name="Boore J.L."/>
            <person name="Grigoriev I.V."/>
            <person name="Lindberg D.R."/>
            <person name="Seaver E.C."/>
            <person name="Weisblat D.A."/>
            <person name="Putnam N.H."/>
            <person name="Rokhsar D.S."/>
        </authorList>
    </citation>
    <scope>NUCLEOTIDE SEQUENCE</scope>
    <source>
        <strain evidence="6 8">I ESC-2004</strain>
    </source>
</reference>
<dbReference type="InterPro" id="IPR010301">
    <property type="entry name" value="RRP1"/>
</dbReference>
<reference evidence="8" key="1">
    <citation type="submission" date="2012-12" db="EMBL/GenBank/DDBJ databases">
        <authorList>
            <person name="Hellsten U."/>
            <person name="Grimwood J."/>
            <person name="Chapman J.A."/>
            <person name="Shapiro H."/>
            <person name="Aerts A."/>
            <person name="Otillar R.P."/>
            <person name="Terry A.Y."/>
            <person name="Boore J.L."/>
            <person name="Simakov O."/>
            <person name="Marletaz F."/>
            <person name="Cho S.-J."/>
            <person name="Edsinger-Gonzales E."/>
            <person name="Havlak P."/>
            <person name="Kuo D.-H."/>
            <person name="Larsson T."/>
            <person name="Lv J."/>
            <person name="Arendt D."/>
            <person name="Savage R."/>
            <person name="Osoegawa K."/>
            <person name="de Jong P."/>
            <person name="Lindberg D.R."/>
            <person name="Seaver E.C."/>
            <person name="Weisblat D.A."/>
            <person name="Putnam N.H."/>
            <person name="Grigoriev I.V."/>
            <person name="Rokhsar D.S."/>
        </authorList>
    </citation>
    <scope>NUCLEOTIDE SEQUENCE</scope>
    <source>
        <strain evidence="8">I ESC-2004</strain>
    </source>
</reference>
<evidence type="ECO:0000313" key="7">
    <source>
        <dbReference type="EnsemblMetazoa" id="CapteP223453"/>
    </source>
</evidence>
<reference evidence="7" key="3">
    <citation type="submission" date="2015-06" db="UniProtKB">
        <authorList>
            <consortium name="EnsemblMetazoa"/>
        </authorList>
    </citation>
    <scope>IDENTIFICATION</scope>
</reference>
<evidence type="ECO:0000256" key="5">
    <source>
        <dbReference type="SAM" id="MobiDB-lite"/>
    </source>
</evidence>
<dbReference type="OMA" id="SHEWHCI"/>
<dbReference type="PANTHER" id="PTHR13026">
    <property type="entry name" value="NNP-1 PROTEIN NOVEL NUCLEAR PROTEIN 1 NOP52"/>
    <property type="match status" value="1"/>
</dbReference>
<keyword evidence="8" id="KW-1185">Reference proteome</keyword>
<dbReference type="GO" id="GO:0006364">
    <property type="term" value="P:rRNA processing"/>
    <property type="evidence" value="ECO:0007669"/>
    <property type="project" value="UniProtKB-KW"/>
</dbReference>
<evidence type="ECO:0000313" key="6">
    <source>
        <dbReference type="EMBL" id="ELU14330.1"/>
    </source>
</evidence>
<sequence length="280" mass="33575">MTENDKFLVRFAQCLASNEKKYRDRAVVKLKKWLQTKCKGDMLDEQLMKIWKGLHYCMWMSDKPLVQEELADRLSKLVHVMETPELTLRFVESFFWTEAREWHGTDVFRLDKFMMLIRLYWRESLMFLKQNSWEMSSSLIDLLSRTYISVEEDRVSDGLRFFMADIFWEELERVGAEELSEEQVAAFMRPYCVVICKTENKMLQQHVMKNIFEPPLEWAKEDLALDEFLGDEEEEAEEDEEEEEEEEEEIDEDNEVDEEEEGETEELEEIHRCAARTVPV</sequence>
<feature type="compositionally biased region" description="Acidic residues" evidence="5">
    <location>
        <begin position="226"/>
        <end position="268"/>
    </location>
</feature>
<evidence type="ECO:0000313" key="8">
    <source>
        <dbReference type="Proteomes" id="UP000014760"/>
    </source>
</evidence>
<evidence type="ECO:0000256" key="4">
    <source>
        <dbReference type="ARBA" id="ARBA00023242"/>
    </source>
</evidence>
<dbReference type="PANTHER" id="PTHR13026:SF0">
    <property type="entry name" value="RIBOSOMAL RNA PROCESSING 1B"/>
    <property type="match status" value="1"/>
</dbReference>
<evidence type="ECO:0000256" key="3">
    <source>
        <dbReference type="ARBA" id="ARBA00022552"/>
    </source>
</evidence>